<evidence type="ECO:0000256" key="4">
    <source>
        <dbReference type="ARBA" id="ARBA00023284"/>
    </source>
</evidence>
<dbReference type="InterPro" id="IPR036249">
    <property type="entry name" value="Thioredoxin-like_sf"/>
</dbReference>
<comment type="caution">
    <text evidence="7">The sequence shown here is derived from an EMBL/GenBank/DDBJ whole genome shotgun (WGS) entry which is preliminary data.</text>
</comment>
<keyword evidence="2" id="KW-0201">Cytochrome c-type biogenesis</keyword>
<dbReference type="RefSeq" id="WP_131839994.1">
    <property type="nucleotide sequence ID" value="NZ_SLWB01000013.1"/>
</dbReference>
<dbReference type="GO" id="GO:0030313">
    <property type="term" value="C:cell envelope"/>
    <property type="evidence" value="ECO:0007669"/>
    <property type="project" value="UniProtKB-SubCell"/>
</dbReference>
<dbReference type="SUPFAM" id="SSF52833">
    <property type="entry name" value="Thioredoxin-like"/>
    <property type="match status" value="1"/>
</dbReference>
<dbReference type="InterPro" id="IPR013766">
    <property type="entry name" value="Thioredoxin_domain"/>
</dbReference>
<feature type="chain" id="PRO_5020223236" evidence="5">
    <location>
        <begin position="33"/>
        <end position="204"/>
    </location>
</feature>
<comment type="subcellular location">
    <subcellularLocation>
        <location evidence="1">Cell envelope</location>
    </subcellularLocation>
</comment>
<reference evidence="7 8" key="1">
    <citation type="submission" date="2019-03" db="EMBL/GenBank/DDBJ databases">
        <title>Genomic Encyclopedia of Archaeal and Bacterial Type Strains, Phase II (KMG-II): from individual species to whole genera.</title>
        <authorList>
            <person name="Goeker M."/>
        </authorList>
    </citation>
    <scope>NUCLEOTIDE SEQUENCE [LARGE SCALE GENOMIC DNA]</scope>
    <source>
        <strain evidence="7 8">RL-C</strain>
    </source>
</reference>
<dbReference type="PROSITE" id="PS00194">
    <property type="entry name" value="THIOREDOXIN_1"/>
    <property type="match status" value="1"/>
</dbReference>
<evidence type="ECO:0000256" key="1">
    <source>
        <dbReference type="ARBA" id="ARBA00004196"/>
    </source>
</evidence>
<dbReference type="GO" id="GO:0016491">
    <property type="term" value="F:oxidoreductase activity"/>
    <property type="evidence" value="ECO:0007669"/>
    <property type="project" value="InterPro"/>
</dbReference>
<dbReference type="InterPro" id="IPR000866">
    <property type="entry name" value="AhpC/TSA"/>
</dbReference>
<dbReference type="GO" id="GO:0017004">
    <property type="term" value="P:cytochrome complex assembly"/>
    <property type="evidence" value="ECO:0007669"/>
    <property type="project" value="UniProtKB-KW"/>
</dbReference>
<dbReference type="Pfam" id="PF00578">
    <property type="entry name" value="AhpC-TSA"/>
    <property type="match status" value="1"/>
</dbReference>
<name>A0A4R2E9T4_9BACT</name>
<evidence type="ECO:0000256" key="2">
    <source>
        <dbReference type="ARBA" id="ARBA00022748"/>
    </source>
</evidence>
<keyword evidence="8" id="KW-1185">Reference proteome</keyword>
<protein>
    <submittedName>
        <fullName evidence="7">Peroxiredoxin</fullName>
    </submittedName>
</protein>
<dbReference type="Proteomes" id="UP000294830">
    <property type="component" value="Unassembled WGS sequence"/>
</dbReference>
<dbReference type="InterPro" id="IPR017937">
    <property type="entry name" value="Thioredoxin_CS"/>
</dbReference>
<dbReference type="CDD" id="cd02966">
    <property type="entry name" value="TlpA_like_family"/>
    <property type="match status" value="1"/>
</dbReference>
<dbReference type="PANTHER" id="PTHR42852">
    <property type="entry name" value="THIOL:DISULFIDE INTERCHANGE PROTEIN DSBE"/>
    <property type="match status" value="1"/>
</dbReference>
<dbReference type="AlphaFoldDB" id="A0A4R2E9T4"/>
<evidence type="ECO:0000256" key="3">
    <source>
        <dbReference type="ARBA" id="ARBA00023157"/>
    </source>
</evidence>
<proteinExistence type="predicted"/>
<keyword evidence="3" id="KW-1015">Disulfide bond</keyword>
<dbReference type="GO" id="GO:0016209">
    <property type="term" value="F:antioxidant activity"/>
    <property type="evidence" value="ECO:0007669"/>
    <property type="project" value="InterPro"/>
</dbReference>
<dbReference type="Gene3D" id="3.40.30.10">
    <property type="entry name" value="Glutaredoxin"/>
    <property type="match status" value="1"/>
</dbReference>
<keyword evidence="5" id="KW-0732">Signal</keyword>
<dbReference type="EMBL" id="SLWB01000013">
    <property type="protein sequence ID" value="TCN64575.1"/>
    <property type="molecule type" value="Genomic_DNA"/>
</dbReference>
<evidence type="ECO:0000313" key="7">
    <source>
        <dbReference type="EMBL" id="TCN64575.1"/>
    </source>
</evidence>
<evidence type="ECO:0000256" key="5">
    <source>
        <dbReference type="SAM" id="SignalP"/>
    </source>
</evidence>
<evidence type="ECO:0000313" key="8">
    <source>
        <dbReference type="Proteomes" id="UP000294830"/>
    </source>
</evidence>
<evidence type="ECO:0000259" key="6">
    <source>
        <dbReference type="PROSITE" id="PS51352"/>
    </source>
</evidence>
<gene>
    <name evidence="7" type="ORF">CLV25_113103</name>
</gene>
<dbReference type="InterPro" id="IPR050553">
    <property type="entry name" value="Thioredoxin_ResA/DsbE_sf"/>
</dbReference>
<dbReference type="PROSITE" id="PS51352">
    <property type="entry name" value="THIOREDOXIN_2"/>
    <property type="match status" value="1"/>
</dbReference>
<dbReference type="OrthoDB" id="9794348at2"/>
<sequence>MVAINSSISGIKLALIAFAAVVLVAQSGLVQAQNAAKPTKEDQEAKRKAVAAQVDKLYAETTLVHEGDMAPDFTVEMLDGKTVKLSDLRGKVVMLNFWATWCGPCMEEFKEIPEKIVKHFEGKNFVLLPISRGEKREVVESKMKSLKEKGIDFPVGIDPTKAIYSLYAKQYIPRNFIIDQNGKVVLVRGNALDEIVKKVEELLK</sequence>
<accession>A0A4R2E9T4</accession>
<dbReference type="PANTHER" id="PTHR42852:SF6">
    <property type="entry name" value="THIOL:DISULFIDE INTERCHANGE PROTEIN DSBE"/>
    <property type="match status" value="1"/>
</dbReference>
<feature type="signal peptide" evidence="5">
    <location>
        <begin position="1"/>
        <end position="32"/>
    </location>
</feature>
<organism evidence="7 8">
    <name type="scientific">Acetobacteroides hydrogenigenes</name>
    <dbReference type="NCBI Taxonomy" id="979970"/>
    <lineage>
        <taxon>Bacteria</taxon>
        <taxon>Pseudomonadati</taxon>
        <taxon>Bacteroidota</taxon>
        <taxon>Bacteroidia</taxon>
        <taxon>Bacteroidales</taxon>
        <taxon>Rikenellaceae</taxon>
        <taxon>Acetobacteroides</taxon>
    </lineage>
</organism>
<keyword evidence="4" id="KW-0676">Redox-active center</keyword>
<feature type="domain" description="Thioredoxin" evidence="6">
    <location>
        <begin position="64"/>
        <end position="204"/>
    </location>
</feature>